<dbReference type="AlphaFoldDB" id="H3KI88"/>
<keyword evidence="3" id="KW-0813">Transport</keyword>
<comment type="caution">
    <text evidence="10">The sequence shown here is derived from an EMBL/GenBank/DDBJ whole genome shotgun (WGS) entry which is preliminary data.</text>
</comment>
<evidence type="ECO:0000256" key="6">
    <source>
        <dbReference type="ARBA" id="ARBA00022989"/>
    </source>
</evidence>
<dbReference type="PANTHER" id="PTHR21716:SF67">
    <property type="entry name" value="TRANSPORT PROTEIN YDIK-RELATED"/>
    <property type="match status" value="1"/>
</dbReference>
<feature type="region of interest" description="Disordered" evidence="8">
    <location>
        <begin position="383"/>
        <end position="424"/>
    </location>
</feature>
<reference evidence="10 11" key="1">
    <citation type="submission" date="2011-11" db="EMBL/GenBank/DDBJ databases">
        <authorList>
            <person name="Weinstock G."/>
            <person name="Sodergren E."/>
            <person name="Clifton S."/>
            <person name="Fulton L."/>
            <person name="Fulton B."/>
            <person name="Courtney L."/>
            <person name="Fronick C."/>
            <person name="Harrison M."/>
            <person name="Strong C."/>
            <person name="Farmer C."/>
            <person name="Delahaunty K."/>
            <person name="Markovic C."/>
            <person name="Hall O."/>
            <person name="Minx P."/>
            <person name="Tomlinson C."/>
            <person name="Mitreva M."/>
            <person name="Hou S."/>
            <person name="Chen J."/>
            <person name="Wollam A."/>
            <person name="Pepin K.H."/>
            <person name="Johnson M."/>
            <person name="Bhonagiri V."/>
            <person name="Zhang X."/>
            <person name="Suruliraj S."/>
            <person name="Warren W."/>
            <person name="Chinwalla A."/>
            <person name="Mardis E.R."/>
            <person name="Wilson R.K."/>
        </authorList>
    </citation>
    <scope>NUCLEOTIDE SEQUENCE [LARGE SCALE GENOMIC DNA]</scope>
    <source>
        <strain evidence="10 11">YIT 11816</strain>
    </source>
</reference>
<dbReference type="EMBL" id="AFBQ01000383">
    <property type="protein sequence ID" value="EHY30173.1"/>
    <property type="molecule type" value="Genomic_DNA"/>
</dbReference>
<gene>
    <name evidence="10" type="ORF">HMPREF9440_02490</name>
</gene>
<evidence type="ECO:0000256" key="5">
    <source>
        <dbReference type="ARBA" id="ARBA00022692"/>
    </source>
</evidence>
<dbReference type="PATRIC" id="fig|762967.3.peg.1960"/>
<keyword evidence="11" id="KW-1185">Reference proteome</keyword>
<feature type="transmembrane region" description="Helical" evidence="9">
    <location>
        <begin position="79"/>
        <end position="100"/>
    </location>
</feature>
<dbReference type="Proteomes" id="UP000004956">
    <property type="component" value="Unassembled WGS sequence"/>
</dbReference>
<feature type="transmembrane region" description="Helical" evidence="9">
    <location>
        <begin position="170"/>
        <end position="188"/>
    </location>
</feature>
<keyword evidence="6 9" id="KW-1133">Transmembrane helix</keyword>
<dbReference type="PANTHER" id="PTHR21716">
    <property type="entry name" value="TRANSMEMBRANE PROTEIN"/>
    <property type="match status" value="1"/>
</dbReference>
<organism evidence="10 11">
    <name type="scientific">Sutterella parvirubra YIT 11816</name>
    <dbReference type="NCBI Taxonomy" id="762967"/>
    <lineage>
        <taxon>Bacteria</taxon>
        <taxon>Pseudomonadati</taxon>
        <taxon>Pseudomonadota</taxon>
        <taxon>Betaproteobacteria</taxon>
        <taxon>Burkholderiales</taxon>
        <taxon>Sutterellaceae</taxon>
        <taxon>Sutterella</taxon>
    </lineage>
</organism>
<dbReference type="HOGENOM" id="CLU_041771_1_1_4"/>
<dbReference type="RefSeq" id="WP_008543922.1">
    <property type="nucleotide sequence ID" value="NZ_JH605020.1"/>
</dbReference>
<evidence type="ECO:0000313" key="10">
    <source>
        <dbReference type="EMBL" id="EHY30173.1"/>
    </source>
</evidence>
<feature type="transmembrane region" description="Helical" evidence="9">
    <location>
        <begin position="322"/>
        <end position="347"/>
    </location>
</feature>
<evidence type="ECO:0000256" key="1">
    <source>
        <dbReference type="ARBA" id="ARBA00004651"/>
    </source>
</evidence>
<comment type="similarity">
    <text evidence="2">Belongs to the autoinducer-2 exporter (AI-2E) (TC 2.A.86) family.</text>
</comment>
<keyword evidence="5 9" id="KW-0812">Transmembrane</keyword>
<protein>
    <recommendedName>
        <fullName evidence="12">AI-2E family transporter</fullName>
    </recommendedName>
</protein>
<evidence type="ECO:0000256" key="4">
    <source>
        <dbReference type="ARBA" id="ARBA00022475"/>
    </source>
</evidence>
<evidence type="ECO:0000256" key="9">
    <source>
        <dbReference type="SAM" id="Phobius"/>
    </source>
</evidence>
<keyword evidence="4" id="KW-1003">Cell membrane</keyword>
<dbReference type="OrthoDB" id="5298283at2"/>
<name>H3KI88_9BURK</name>
<dbReference type="InterPro" id="IPR002549">
    <property type="entry name" value="AI-2E-like"/>
</dbReference>
<evidence type="ECO:0000256" key="8">
    <source>
        <dbReference type="SAM" id="MobiDB-lite"/>
    </source>
</evidence>
<feature type="transmembrane region" description="Helical" evidence="9">
    <location>
        <begin position="48"/>
        <end position="67"/>
    </location>
</feature>
<evidence type="ECO:0008006" key="12">
    <source>
        <dbReference type="Google" id="ProtNLM"/>
    </source>
</evidence>
<evidence type="ECO:0000313" key="11">
    <source>
        <dbReference type="Proteomes" id="UP000004956"/>
    </source>
</evidence>
<feature type="transmembrane region" description="Helical" evidence="9">
    <location>
        <begin position="278"/>
        <end position="302"/>
    </location>
</feature>
<feature type="transmembrane region" description="Helical" evidence="9">
    <location>
        <begin position="251"/>
        <end position="271"/>
    </location>
</feature>
<feature type="transmembrane region" description="Helical" evidence="9">
    <location>
        <begin position="224"/>
        <end position="245"/>
    </location>
</feature>
<dbReference type="STRING" id="762967.HMPREF9440_02490"/>
<sequence length="424" mass="45093">MPHSPEPGRRAGVFGLSFSERVDLLVRVLLSAAVLFGCWLIVEPFMTAILISAILAVVTWPVFTKVLAWTRNAATPAALLMVTGLIVTVLIPLTFLMLSLTQQLPKAVRLVTGWVKDPTPILASVESLPYVGPWLHEQITFAVDPKAFAGTVEQLIEPVSRWVLNTAVNVSNGLMQMCLVLFIVFFFYRDGIAFARRFHELLLRVSGHIASDITEILTNTTRSVVFGIIGTAIVQGAVCGIGLWVAGVPGVLILSVAACILSVIPIGPPVIWIPAAVWLYGIGETGMAVFLCAWGVLVVATVDNLVKPLLIARGSTLPMSLIFLGVFGGVIAFGFLGLILGPLFLAIGSALFEAWLKNSALGRGAESALRAVRAPVALHTEGAKYEEHEETAGAQAPDGEEAGKPDAATLQDGNAQRTDDAGSK</sequence>
<evidence type="ECO:0000256" key="3">
    <source>
        <dbReference type="ARBA" id="ARBA00022448"/>
    </source>
</evidence>
<comment type="subcellular location">
    <subcellularLocation>
        <location evidence="1">Cell membrane</location>
        <topology evidence="1">Multi-pass membrane protein</topology>
    </subcellularLocation>
</comment>
<evidence type="ECO:0000256" key="7">
    <source>
        <dbReference type="ARBA" id="ARBA00023136"/>
    </source>
</evidence>
<dbReference type="GO" id="GO:0005886">
    <property type="term" value="C:plasma membrane"/>
    <property type="evidence" value="ECO:0007669"/>
    <property type="project" value="UniProtKB-SubCell"/>
</dbReference>
<proteinExistence type="inferred from homology"/>
<evidence type="ECO:0000256" key="2">
    <source>
        <dbReference type="ARBA" id="ARBA00009773"/>
    </source>
</evidence>
<accession>H3KI88</accession>
<dbReference type="Pfam" id="PF01594">
    <property type="entry name" value="AI-2E_transport"/>
    <property type="match status" value="1"/>
</dbReference>
<feature type="transmembrane region" description="Helical" evidence="9">
    <location>
        <begin position="24"/>
        <end position="42"/>
    </location>
</feature>
<keyword evidence="7 9" id="KW-0472">Membrane</keyword>